<keyword evidence="3" id="KW-1185">Reference proteome</keyword>
<proteinExistence type="predicted"/>
<dbReference type="PANTHER" id="PTHR45622:SF70">
    <property type="entry name" value="SECRETION-REGULATING GUANINE NUCLEOTIDE EXCHANGE FACTOR"/>
    <property type="match status" value="1"/>
</dbReference>
<evidence type="ECO:0000313" key="2">
    <source>
        <dbReference type="EMBL" id="KAK8871554.1"/>
    </source>
</evidence>
<evidence type="ECO:0000313" key="3">
    <source>
        <dbReference type="Proteomes" id="UP001470230"/>
    </source>
</evidence>
<comment type="caution">
    <text evidence="2">The sequence shown here is derived from an EMBL/GenBank/DDBJ whole genome shotgun (WGS) entry which is preliminary data.</text>
</comment>
<dbReference type="Proteomes" id="UP001470230">
    <property type="component" value="Unassembled WGS sequence"/>
</dbReference>
<reference evidence="2 3" key="1">
    <citation type="submission" date="2024-04" db="EMBL/GenBank/DDBJ databases">
        <title>Tritrichomonas musculus Genome.</title>
        <authorList>
            <person name="Alves-Ferreira E."/>
            <person name="Grigg M."/>
            <person name="Lorenzi H."/>
            <person name="Galac M."/>
        </authorList>
    </citation>
    <scope>NUCLEOTIDE SEQUENCE [LARGE SCALE GENOMIC DNA]</scope>
    <source>
        <strain evidence="2 3">EAF2021</strain>
    </source>
</reference>
<dbReference type="PANTHER" id="PTHR45622">
    <property type="entry name" value="UBIQUITIN-PROTEIN LIGASE E3A-RELATED"/>
    <property type="match status" value="1"/>
</dbReference>
<evidence type="ECO:0008006" key="4">
    <source>
        <dbReference type="Google" id="ProtNLM"/>
    </source>
</evidence>
<sequence>MKLCGCNNSYKFGGCLNNYNDDTNNIKFPGQSGLDVSSLLSFSSYVSSVWINQNYEAFAVGNNEFGQINSALPKEILEIDTKINFRYKNGQPCKFISAVGGRNYTLFQISGETSSDPSLLALAYAVRKTIFLNIGKRSPLSLFGGVTVSAAIDTDGSVIIITESVYDSPESEIEIAKLPPGEKAVKAACGKKSVIVLCESCRVFECSLTSKTNNNTFSEVKELAGKKINEISGTCDHFFAISEDCQVFGRGDNEGCKLGLPSDIEEVEEFTLIESLSKYHVIEASAGTVDSLFRTREGQILGCGWNDSGELMLKSGNKEEVYPPEETKVTSGATFCISGAGSSVVFVGVEPPPNSPNMKIRGAVH</sequence>
<accession>A0ABR2J165</accession>
<protein>
    <recommendedName>
        <fullName evidence="4">Regulator of chromosome condensation</fullName>
    </recommendedName>
</protein>
<dbReference type="InterPro" id="IPR009091">
    <property type="entry name" value="RCC1/BLIP-II"/>
</dbReference>
<dbReference type="SUPFAM" id="SSF50985">
    <property type="entry name" value="RCC1/BLIP-II"/>
    <property type="match status" value="1"/>
</dbReference>
<gene>
    <name evidence="2" type="ORF">M9Y10_007286</name>
</gene>
<keyword evidence="1" id="KW-0677">Repeat</keyword>
<evidence type="ECO:0000256" key="1">
    <source>
        <dbReference type="ARBA" id="ARBA00022737"/>
    </source>
</evidence>
<dbReference type="EMBL" id="JAPFFF010000013">
    <property type="protein sequence ID" value="KAK8871554.1"/>
    <property type="molecule type" value="Genomic_DNA"/>
</dbReference>
<organism evidence="2 3">
    <name type="scientific">Tritrichomonas musculus</name>
    <dbReference type="NCBI Taxonomy" id="1915356"/>
    <lineage>
        <taxon>Eukaryota</taxon>
        <taxon>Metamonada</taxon>
        <taxon>Parabasalia</taxon>
        <taxon>Tritrichomonadida</taxon>
        <taxon>Tritrichomonadidae</taxon>
        <taxon>Tritrichomonas</taxon>
    </lineage>
</organism>
<dbReference type="Gene3D" id="2.130.10.30">
    <property type="entry name" value="Regulator of chromosome condensation 1/beta-lactamase-inhibitor protein II"/>
    <property type="match status" value="1"/>
</dbReference>
<dbReference type="InterPro" id="IPR051709">
    <property type="entry name" value="Ub-ligase/GTPase-reg"/>
</dbReference>
<name>A0ABR2J165_9EUKA</name>